<dbReference type="InterPro" id="IPR013974">
    <property type="entry name" value="SAF"/>
</dbReference>
<organism evidence="4 5">
    <name type="scientific">Kineococcus gynurae</name>
    <dbReference type="NCBI Taxonomy" id="452979"/>
    <lineage>
        <taxon>Bacteria</taxon>
        <taxon>Bacillati</taxon>
        <taxon>Actinomycetota</taxon>
        <taxon>Actinomycetes</taxon>
        <taxon>Kineosporiales</taxon>
        <taxon>Kineosporiaceae</taxon>
        <taxon>Kineococcus</taxon>
    </lineage>
</organism>
<evidence type="ECO:0000256" key="1">
    <source>
        <dbReference type="SAM" id="MobiDB-lite"/>
    </source>
</evidence>
<reference evidence="4 5" key="1">
    <citation type="submission" date="2024-09" db="EMBL/GenBank/DDBJ databases">
        <authorList>
            <person name="Sun Q."/>
            <person name="Mori K."/>
        </authorList>
    </citation>
    <scope>NUCLEOTIDE SEQUENCE [LARGE SCALE GENOMIC DNA]</scope>
    <source>
        <strain evidence="4 5">TISTR 1856</strain>
    </source>
</reference>
<feature type="compositionally biased region" description="Pro residues" evidence="1">
    <location>
        <begin position="23"/>
        <end position="32"/>
    </location>
</feature>
<feature type="transmembrane region" description="Helical" evidence="2">
    <location>
        <begin position="46"/>
        <end position="64"/>
    </location>
</feature>
<dbReference type="RefSeq" id="WP_380136812.1">
    <property type="nucleotide sequence ID" value="NZ_JBHLUI010000008.1"/>
</dbReference>
<evidence type="ECO:0000313" key="4">
    <source>
        <dbReference type="EMBL" id="MFB9378537.1"/>
    </source>
</evidence>
<name>A0ABV5LWS6_9ACTN</name>
<dbReference type="CDD" id="cd11614">
    <property type="entry name" value="SAF_CpaB_FlgA_like"/>
    <property type="match status" value="1"/>
</dbReference>
<keyword evidence="2" id="KW-1133">Transmembrane helix</keyword>
<proteinExistence type="predicted"/>
<gene>
    <name evidence="4" type="ORF">ACFFVI_16350</name>
</gene>
<keyword evidence="2" id="KW-0472">Membrane</keyword>
<dbReference type="EMBL" id="JBHMDM010000007">
    <property type="protein sequence ID" value="MFB9378537.1"/>
    <property type="molecule type" value="Genomic_DNA"/>
</dbReference>
<evidence type="ECO:0000256" key="2">
    <source>
        <dbReference type="SAM" id="Phobius"/>
    </source>
</evidence>
<keyword evidence="5" id="KW-1185">Reference proteome</keyword>
<dbReference type="Pfam" id="PF08666">
    <property type="entry name" value="SAF"/>
    <property type="match status" value="1"/>
</dbReference>
<evidence type="ECO:0000313" key="5">
    <source>
        <dbReference type="Proteomes" id="UP001589748"/>
    </source>
</evidence>
<comment type="caution">
    <text evidence="4">The sequence shown here is derived from an EMBL/GenBank/DDBJ whole genome shotgun (WGS) entry which is preliminary data.</text>
</comment>
<feature type="domain" description="SAF" evidence="3">
    <location>
        <begin position="71"/>
        <end position="130"/>
    </location>
</feature>
<dbReference type="SMART" id="SM00858">
    <property type="entry name" value="SAF"/>
    <property type="match status" value="1"/>
</dbReference>
<feature type="compositionally biased region" description="Low complexity" evidence="1">
    <location>
        <begin position="10"/>
        <end position="22"/>
    </location>
</feature>
<feature type="region of interest" description="Disordered" evidence="1">
    <location>
        <begin position="1"/>
        <end position="39"/>
    </location>
</feature>
<protein>
    <submittedName>
        <fullName evidence="4">SAF domain-containing protein</fullName>
    </submittedName>
</protein>
<dbReference type="Proteomes" id="UP001589748">
    <property type="component" value="Unassembled WGS sequence"/>
</dbReference>
<evidence type="ECO:0000259" key="3">
    <source>
        <dbReference type="SMART" id="SM00858"/>
    </source>
</evidence>
<sequence length="237" mass="23272">MLPTHHTPSAGPVVPTGAATPAGPAPYRPGPRGPAQRRRTRRLRRLLAAGLVAGAGGGAVLLVAPPRTPTRSVPVAALDLPAGTTLAPGDVRSASWPLELVPDGTRTEVVGAVLAGPVRRGEPLTDARVLGAGVLTGQPTGTLAVLVPLDPAATAAGVAAGARVDVLVPTEDPVTGAAAGARRIGRDLVVLAVTPSTTAAFGTTAPGSPTALVAADPATAEALTAAGDRARLALRAP</sequence>
<keyword evidence="2" id="KW-0812">Transmembrane</keyword>
<accession>A0ABV5LWS6</accession>